<accession>A0A804ISJ0</accession>
<feature type="chain" id="PRO_5036407739" evidence="1">
    <location>
        <begin position="38"/>
        <end position="77"/>
    </location>
</feature>
<sequence>MTSTMLNLLCKISRTPPRVNLSALSLFLSWLLALCCCDVDRSSGCKEGGVRVRVCVGVGVGSERERERERRHMLSHL</sequence>
<reference evidence="2" key="1">
    <citation type="submission" date="2021-03" db="EMBL/GenBank/DDBJ databases">
        <authorList>
            <consortium name="Genoscope - CEA"/>
            <person name="William W."/>
        </authorList>
    </citation>
    <scope>NUCLEOTIDE SEQUENCE</scope>
    <source>
        <strain evidence="2">Doubled-haploid Pahang</strain>
    </source>
</reference>
<evidence type="ECO:0000256" key="1">
    <source>
        <dbReference type="SAM" id="SignalP"/>
    </source>
</evidence>
<dbReference type="EMBL" id="HG996469">
    <property type="protein sequence ID" value="CAG1843026.1"/>
    <property type="molecule type" value="Genomic_DNA"/>
</dbReference>
<organism evidence="3 4">
    <name type="scientific">Musa acuminata subsp. malaccensis</name>
    <name type="common">Wild banana</name>
    <name type="synonym">Musa malaccensis</name>
    <dbReference type="NCBI Taxonomy" id="214687"/>
    <lineage>
        <taxon>Eukaryota</taxon>
        <taxon>Viridiplantae</taxon>
        <taxon>Streptophyta</taxon>
        <taxon>Embryophyta</taxon>
        <taxon>Tracheophyta</taxon>
        <taxon>Spermatophyta</taxon>
        <taxon>Magnoliopsida</taxon>
        <taxon>Liliopsida</taxon>
        <taxon>Zingiberales</taxon>
        <taxon>Musaceae</taxon>
        <taxon>Musa</taxon>
    </lineage>
</organism>
<reference evidence="3" key="2">
    <citation type="submission" date="2021-05" db="UniProtKB">
        <authorList>
            <consortium name="EnsemblPlants"/>
        </authorList>
    </citation>
    <scope>IDENTIFICATION</scope>
    <source>
        <strain evidence="3">subsp. malaccensis</strain>
    </source>
</reference>
<dbReference type="Gramene" id="Ma04_t22170.1">
    <property type="protein sequence ID" value="Ma04_p22170.1"/>
    <property type="gene ID" value="Ma04_g22170"/>
</dbReference>
<dbReference type="EnsemblPlants" id="Ma04_t22170.1">
    <property type="protein sequence ID" value="Ma04_p22170.1"/>
    <property type="gene ID" value="Ma04_g22170"/>
</dbReference>
<name>A0A804ISJ0_MUSAM</name>
<evidence type="ECO:0000313" key="2">
    <source>
        <dbReference type="EMBL" id="CAG1843026.1"/>
    </source>
</evidence>
<feature type="signal peptide" evidence="1">
    <location>
        <begin position="1"/>
        <end position="37"/>
    </location>
</feature>
<protein>
    <submittedName>
        <fullName evidence="2">(wild Malaysian banana) hypothetical protein</fullName>
    </submittedName>
</protein>
<evidence type="ECO:0000313" key="4">
    <source>
        <dbReference type="Proteomes" id="UP000012960"/>
    </source>
</evidence>
<dbReference type="AlphaFoldDB" id="A0A804ISJ0"/>
<dbReference type="InParanoid" id="A0A804ISJ0"/>
<keyword evidence="4" id="KW-1185">Reference proteome</keyword>
<keyword evidence="1" id="KW-0732">Signal</keyword>
<gene>
    <name evidence="2" type="ORF">GSMUA_128210.1</name>
</gene>
<dbReference type="Proteomes" id="UP000012960">
    <property type="component" value="Unplaced"/>
</dbReference>
<proteinExistence type="predicted"/>
<evidence type="ECO:0000313" key="3">
    <source>
        <dbReference type="EnsemblPlants" id="Ma04_p22170.1"/>
    </source>
</evidence>